<keyword evidence="1" id="KW-0732">Signal</keyword>
<comment type="caution">
    <text evidence="3">The sequence shown here is derived from an EMBL/GenBank/DDBJ whole genome shotgun (WGS) entry which is preliminary data.</text>
</comment>
<organism evidence="3 4">
    <name type="scientific">Phocaeicola sartorii</name>
    <dbReference type="NCBI Taxonomy" id="671267"/>
    <lineage>
        <taxon>Bacteria</taxon>
        <taxon>Pseudomonadati</taxon>
        <taxon>Bacteroidota</taxon>
        <taxon>Bacteroidia</taxon>
        <taxon>Bacteroidales</taxon>
        <taxon>Bacteroidaceae</taxon>
        <taxon>Phocaeicola</taxon>
    </lineage>
</organism>
<evidence type="ECO:0000256" key="1">
    <source>
        <dbReference type="SAM" id="SignalP"/>
    </source>
</evidence>
<dbReference type="EMBL" id="ASSP01000017">
    <property type="protein sequence ID" value="EOS11765.1"/>
    <property type="molecule type" value="Genomic_DNA"/>
</dbReference>
<sequence>MRTIQLLVFTLFVVISSILTACSSGNDADLENPEEKNPIEVKDILAKDLIGHWQCVTQKWVESGDEWQSSYDTKKDEYYIEFNENFTGVLDSGDDQLMEIMNMYTFTWSISKGVISYGTSVTDKWYIKEFSKNEMTLYWADGEYNITCKFKRDAGGTYKPVLGNKIMRITNYYLRNGITKDNLRYYDFKYDSQNRIEEWTETVTDGNGFKETTKYSYEGNIVKTNFQDYIIGENGYLKIGNKKLSPTIKGENIQKLIYDKNEYLTDIEYGEDPLKKGTIHYEYENNGYTSTLNSFYEKETYQYIYNVEFLNNTSINLVPLYTYGGYFNFTLELFDFVGKRPLYLPREFVYHGKNGSYNKKEFIFKKDDKGRTIQIREVTNLSPQIWDIYYENITDEPADDPTGGYGTIADAVDLGLSVKWASWNLGATGPEEYGELYTWGVPDAKSGYDAKSSRPDYLKEISGTEYDIARAQWGENWRLPTNAEQAELTEKCKWELTEINNIIGLKVTGPNGHSIFLPAAGYQNNVATVDHGEIGYYWSGTRNRLDAGKAYPIYRFFTTSKLQINWGWAARNYAAGADDLRFYNAMSIRPVCD</sequence>
<dbReference type="Proteomes" id="UP000014200">
    <property type="component" value="Unassembled WGS sequence"/>
</dbReference>
<dbReference type="Pfam" id="PF13648">
    <property type="entry name" value="Lipocalin_4"/>
    <property type="match status" value="1"/>
</dbReference>
<feature type="chain" id="PRO_5004474532" description="Lipocalin-like domain-containing protein" evidence="1">
    <location>
        <begin position="22"/>
        <end position="593"/>
    </location>
</feature>
<evidence type="ECO:0000313" key="3">
    <source>
        <dbReference type="EMBL" id="EOS11765.1"/>
    </source>
</evidence>
<evidence type="ECO:0000313" key="4">
    <source>
        <dbReference type="Proteomes" id="UP000014200"/>
    </source>
</evidence>
<feature type="domain" description="Lipocalin-like" evidence="2">
    <location>
        <begin position="49"/>
        <end position="137"/>
    </location>
</feature>
<gene>
    <name evidence="3" type="ORF">C802_02878</name>
</gene>
<dbReference type="GeneID" id="82151634"/>
<evidence type="ECO:0000259" key="2">
    <source>
        <dbReference type="Pfam" id="PF13648"/>
    </source>
</evidence>
<reference evidence="3 4" key="1">
    <citation type="submission" date="2013-04" db="EMBL/GenBank/DDBJ databases">
        <title>The Genome Sequence of Bacteroides massiliensis dnLKV3.</title>
        <authorList>
            <consortium name="The Broad Institute Genomics Platform"/>
            <consortium name="The Broad Institute Genome Sequencing Center for Infectious Disease"/>
            <person name="Earl A."/>
            <person name="Xavier R."/>
            <person name="Kuhn K."/>
            <person name="Stappenbeck T."/>
            <person name="Walker B."/>
            <person name="Young S."/>
            <person name="Zeng Q."/>
            <person name="Gargeya S."/>
            <person name="Fitzgerald M."/>
            <person name="Haas B."/>
            <person name="Abouelleil A."/>
            <person name="Allen A.W."/>
            <person name="Alvarado L."/>
            <person name="Arachchi H.M."/>
            <person name="Berlin A.M."/>
            <person name="Chapman S.B."/>
            <person name="Gainer-Dewar J."/>
            <person name="Goldberg J."/>
            <person name="Griggs A."/>
            <person name="Gujja S."/>
            <person name="Hansen M."/>
            <person name="Howarth C."/>
            <person name="Imamovic A."/>
            <person name="Ireland A."/>
            <person name="Larimer J."/>
            <person name="McCowan C."/>
            <person name="Murphy C."/>
            <person name="Pearson M."/>
            <person name="Poon T.W."/>
            <person name="Priest M."/>
            <person name="Roberts A."/>
            <person name="Saif S."/>
            <person name="Shea T."/>
            <person name="Sisk P."/>
            <person name="Sykes S."/>
            <person name="Wortman J."/>
            <person name="Nusbaum C."/>
            <person name="Birren B."/>
        </authorList>
    </citation>
    <scope>NUCLEOTIDE SEQUENCE [LARGE SCALE GENOMIC DNA]</scope>
    <source>
        <strain evidence="4">dnLKV3</strain>
    </source>
</reference>
<keyword evidence="4" id="KW-1185">Reference proteome</keyword>
<name>R9IEG9_9BACT</name>
<dbReference type="RefSeq" id="WP_016277214.1">
    <property type="nucleotide sequence ID" value="NZ_CAPBMW010000036.1"/>
</dbReference>
<protein>
    <recommendedName>
        <fullName evidence="2">Lipocalin-like domain-containing protein</fullName>
    </recommendedName>
</protein>
<dbReference type="STRING" id="1235788.C802_02878"/>
<accession>R9IEG9</accession>
<dbReference type="AlphaFoldDB" id="R9IEG9"/>
<dbReference type="PATRIC" id="fig|1235788.3.peg.2950"/>
<dbReference type="OrthoDB" id="1048052at2"/>
<dbReference type="InterPro" id="IPR024311">
    <property type="entry name" value="Lipocalin-like"/>
</dbReference>
<proteinExistence type="predicted"/>
<dbReference type="HOGENOM" id="CLU_459808_0_0_10"/>
<feature type="signal peptide" evidence="1">
    <location>
        <begin position="1"/>
        <end position="21"/>
    </location>
</feature>
<dbReference type="PROSITE" id="PS51257">
    <property type="entry name" value="PROKAR_LIPOPROTEIN"/>
    <property type="match status" value="1"/>
</dbReference>